<dbReference type="PANTHER" id="PTHR10507:SF0">
    <property type="entry name" value="CELL DIVISION CONTROL PROTEIN 45 HOMOLOG"/>
    <property type="match status" value="1"/>
</dbReference>
<dbReference type="GO" id="GO:0005634">
    <property type="term" value="C:nucleus"/>
    <property type="evidence" value="ECO:0007669"/>
    <property type="project" value="UniProtKB-SubCell"/>
</dbReference>
<feature type="compositionally biased region" description="Acidic residues" evidence="6">
    <location>
        <begin position="145"/>
        <end position="156"/>
    </location>
</feature>
<dbReference type="SMR" id="A0A1D6NQJ8"/>
<evidence type="ECO:0000313" key="7">
    <source>
        <dbReference type="EMBL" id="ONM42204.1"/>
    </source>
</evidence>
<keyword evidence="4" id="KW-0539">Nucleus</keyword>
<dbReference type="GO" id="GO:0051301">
    <property type="term" value="P:cell division"/>
    <property type="evidence" value="ECO:0007669"/>
    <property type="project" value="UniProtKB-KW"/>
</dbReference>
<protein>
    <submittedName>
        <fullName evidence="7">Cell division cycle 45</fullName>
    </submittedName>
</protein>
<name>A0A1D6NQJ8_MAIZE</name>
<dbReference type="PaxDb" id="4577-GRMZM2G054610_P01"/>
<evidence type="ECO:0000256" key="5">
    <source>
        <dbReference type="ARBA" id="ARBA00023306"/>
    </source>
</evidence>
<dbReference type="GO" id="GO:0006270">
    <property type="term" value="P:DNA replication initiation"/>
    <property type="evidence" value="ECO:0007669"/>
    <property type="project" value="InterPro"/>
</dbReference>
<evidence type="ECO:0000256" key="2">
    <source>
        <dbReference type="ARBA" id="ARBA00010727"/>
    </source>
</evidence>
<dbReference type="ExpressionAtlas" id="A0A1D6NQJ8">
    <property type="expression patterns" value="baseline and differential"/>
</dbReference>
<dbReference type="AlphaFoldDB" id="A0A1D6NQJ8"/>
<gene>
    <name evidence="7" type="ORF">ZEAMMB73_Zm00001d044661</name>
</gene>
<reference evidence="7" key="1">
    <citation type="submission" date="2015-12" db="EMBL/GenBank/DDBJ databases">
        <title>Update maize B73 reference genome by single molecule sequencing technologies.</title>
        <authorList>
            <consortium name="Maize Genome Sequencing Project"/>
            <person name="Ware D."/>
        </authorList>
    </citation>
    <scope>NUCLEOTIDE SEQUENCE [LARGE SCALE GENOMIC DNA]</scope>
    <source>
        <tissue evidence="7">Seedling</tissue>
    </source>
</reference>
<evidence type="ECO:0000256" key="6">
    <source>
        <dbReference type="SAM" id="MobiDB-lite"/>
    </source>
</evidence>
<organism evidence="7">
    <name type="scientific">Zea mays</name>
    <name type="common">Maize</name>
    <dbReference type="NCBI Taxonomy" id="4577"/>
    <lineage>
        <taxon>Eukaryota</taxon>
        <taxon>Viridiplantae</taxon>
        <taxon>Streptophyta</taxon>
        <taxon>Embryophyta</taxon>
        <taxon>Tracheophyta</taxon>
        <taxon>Spermatophyta</taxon>
        <taxon>Magnoliopsida</taxon>
        <taxon>Liliopsida</taxon>
        <taxon>Poales</taxon>
        <taxon>Poaceae</taxon>
        <taxon>PACMAD clade</taxon>
        <taxon>Panicoideae</taxon>
        <taxon>Andropogonodae</taxon>
        <taxon>Andropogoneae</taxon>
        <taxon>Tripsacinae</taxon>
        <taxon>Zea</taxon>
    </lineage>
</organism>
<dbReference type="PANTHER" id="PTHR10507">
    <property type="entry name" value="CDC45-RELATED PROTEIN"/>
    <property type="match status" value="1"/>
</dbReference>
<keyword evidence="7" id="KW-0132">Cell division</keyword>
<dbReference type="Pfam" id="PF02724">
    <property type="entry name" value="CDC45"/>
    <property type="match status" value="2"/>
</dbReference>
<comment type="subcellular location">
    <subcellularLocation>
        <location evidence="1">Nucleus</location>
    </subcellularLocation>
</comment>
<evidence type="ECO:0000256" key="4">
    <source>
        <dbReference type="ARBA" id="ARBA00023242"/>
    </source>
</evidence>
<dbReference type="InParanoid" id="A0A1D6NQJ8"/>
<sequence>MVRELRVESFYARLRSTTATAAVSSSPLLILPSVADVDSLCAVRVLAHVLSVDSIRFSIHPGAHRDLHVLLHATAFVVNSHRLVHLHNLCASNDRDVVLLTADDEHTTDLSYDFDLSTLVDAYDISVDANSDDHLSGASNPDASGSDDSDADEDGADAAGDDRRKRCRLFDDPDLVRFFGRLRREYYHLSTFHGKPSGCLMYDLAHAMRKNTNKLLWLACVALADQFIHDRITKERYQATVIELEQHINGSGNLDLSSAGNVVTLKMGFPLVDCQKNFQYISMEVKRKMRDEFDRFLSEHGLTEFYYRSFLKVYGYRSKVSVVDVVYGVIALLESLDAESKDAKESSAAEQFWVAYSALSLGNAGQLRKGMQSSIAIQRVILRQGSSVITKTWFIRSAKKFRWVRLNDPMDTIKLCHP</sequence>
<dbReference type="InterPro" id="IPR003874">
    <property type="entry name" value="CDC45"/>
</dbReference>
<evidence type="ECO:0000256" key="3">
    <source>
        <dbReference type="ARBA" id="ARBA00022705"/>
    </source>
</evidence>
<proteinExistence type="inferred from homology"/>
<keyword evidence="3" id="KW-0235">DNA replication</keyword>
<dbReference type="eggNOG" id="KOG2475">
    <property type="taxonomic scope" value="Eukaryota"/>
</dbReference>
<dbReference type="STRING" id="4577.A0A1D6NQJ8"/>
<accession>A0A1D6NQJ8</accession>
<evidence type="ECO:0000256" key="1">
    <source>
        <dbReference type="ARBA" id="ARBA00004123"/>
    </source>
</evidence>
<keyword evidence="5" id="KW-0131">Cell cycle</keyword>
<feature type="region of interest" description="Disordered" evidence="6">
    <location>
        <begin position="132"/>
        <end position="159"/>
    </location>
</feature>
<dbReference type="EMBL" id="CM007649">
    <property type="protein sequence ID" value="ONM42204.1"/>
    <property type="molecule type" value="Genomic_DNA"/>
</dbReference>
<comment type="similarity">
    <text evidence="2">Belongs to the CDC45 family.</text>
</comment>
<dbReference type="OMA" id="RYHDAGM"/>